<evidence type="ECO:0000313" key="6">
    <source>
        <dbReference type="Proteomes" id="UP000182769"/>
    </source>
</evidence>
<keyword evidence="3" id="KW-1133">Transmembrane helix</keyword>
<dbReference type="GO" id="GO:0015562">
    <property type="term" value="F:efflux transmembrane transporter activity"/>
    <property type="evidence" value="ECO:0007669"/>
    <property type="project" value="TreeGrafter"/>
</dbReference>
<evidence type="ECO:0000256" key="3">
    <source>
        <dbReference type="SAM" id="Phobius"/>
    </source>
</evidence>
<keyword evidence="2" id="KW-0175">Coiled coil</keyword>
<feature type="transmembrane region" description="Helical" evidence="3">
    <location>
        <begin position="7"/>
        <end position="25"/>
    </location>
</feature>
<dbReference type="Gene3D" id="2.40.50.100">
    <property type="match status" value="1"/>
</dbReference>
<protein>
    <submittedName>
        <fullName evidence="5">RND family efflux transporter, MFP subunit</fullName>
    </submittedName>
</protein>
<evidence type="ECO:0000256" key="2">
    <source>
        <dbReference type="SAM" id="Coils"/>
    </source>
</evidence>
<evidence type="ECO:0000259" key="4">
    <source>
        <dbReference type="Pfam" id="PF25917"/>
    </source>
</evidence>
<name>A0A0K6IJZ6_9GAMM</name>
<gene>
    <name evidence="5" type="ORF">Ga0061065_103257</name>
</gene>
<dbReference type="PANTHER" id="PTHR30469:SF29">
    <property type="entry name" value="BLR2860 PROTEIN"/>
    <property type="match status" value="1"/>
</dbReference>
<dbReference type="STRING" id="1137284.GCA_001418205_01256"/>
<dbReference type="Proteomes" id="UP000182769">
    <property type="component" value="Unassembled WGS sequence"/>
</dbReference>
<dbReference type="RefSeq" id="WP_055462364.1">
    <property type="nucleotide sequence ID" value="NZ_CYHG01000003.1"/>
</dbReference>
<keyword evidence="6" id="KW-1185">Reference proteome</keyword>
<accession>A0A0K6IJZ6</accession>
<feature type="domain" description="Multidrug resistance protein MdtA-like barrel-sandwich hybrid" evidence="4">
    <location>
        <begin position="85"/>
        <end position="211"/>
    </location>
</feature>
<dbReference type="NCBIfam" id="TIGR01730">
    <property type="entry name" value="RND_mfp"/>
    <property type="match status" value="1"/>
</dbReference>
<keyword evidence="3" id="KW-0812">Transmembrane</keyword>
<dbReference type="Pfam" id="PF25917">
    <property type="entry name" value="BSH_RND"/>
    <property type="match status" value="1"/>
</dbReference>
<dbReference type="OrthoDB" id="9806939at2"/>
<evidence type="ECO:0000313" key="5">
    <source>
        <dbReference type="EMBL" id="CUB03406.1"/>
    </source>
</evidence>
<dbReference type="PANTHER" id="PTHR30469">
    <property type="entry name" value="MULTIDRUG RESISTANCE PROTEIN MDTA"/>
    <property type="match status" value="1"/>
</dbReference>
<dbReference type="Gene3D" id="1.10.287.470">
    <property type="entry name" value="Helix hairpin bin"/>
    <property type="match status" value="1"/>
</dbReference>
<feature type="coiled-coil region" evidence="2">
    <location>
        <begin position="156"/>
        <end position="183"/>
    </location>
</feature>
<dbReference type="SUPFAM" id="SSF111369">
    <property type="entry name" value="HlyD-like secretion proteins"/>
    <property type="match status" value="1"/>
</dbReference>
<dbReference type="Gene3D" id="2.40.30.170">
    <property type="match status" value="1"/>
</dbReference>
<dbReference type="GO" id="GO:1990281">
    <property type="term" value="C:efflux pump complex"/>
    <property type="evidence" value="ECO:0007669"/>
    <property type="project" value="TreeGrafter"/>
</dbReference>
<dbReference type="InterPro" id="IPR058625">
    <property type="entry name" value="MdtA-like_BSH"/>
</dbReference>
<sequence>MDFSNKLGPIIAIGMGVIATIWLFSGEHGIVQAQTDEPSSKPRVSTIDTEQSSTKSLFKVSAKEQHAQWISQTLRLSGYTIANTTLTVNSQLAGRVTDVLIKKGDRVNADQTLIKIDDRSLQKNILQARALLKQRSLELEGVKRLTDQRLTSKVSLATAEAALASARADLADLEIDLENSQVLAPFSGIVNEFSIQPNQWLSVGDQVAMMVDVTPMKIAAQVPQNYARSVQLDSAADVIIQDLKWHGKISYMSSMADSQTRAIPIEITLDDTQEFIPSNLSAEIILHLEKVKAHSVSPALLSINDSGQMSIKILNGDRVEQHQVSIVRAEQDKVWITGLEDRAFVITAGQGFVKAGDHVDAEIIQGKQL</sequence>
<dbReference type="EMBL" id="CYHG01000003">
    <property type="protein sequence ID" value="CUB03406.1"/>
    <property type="molecule type" value="Genomic_DNA"/>
</dbReference>
<proteinExistence type="inferred from homology"/>
<comment type="similarity">
    <text evidence="1">Belongs to the membrane fusion protein (MFP) (TC 8.A.1) family.</text>
</comment>
<reference evidence="6" key="1">
    <citation type="submission" date="2015-08" db="EMBL/GenBank/DDBJ databases">
        <authorList>
            <person name="Varghese N."/>
        </authorList>
    </citation>
    <scope>NUCLEOTIDE SEQUENCE [LARGE SCALE GENOMIC DNA]</scope>
    <source>
        <strain evidence="6">JCM 18476</strain>
    </source>
</reference>
<evidence type="ECO:0000256" key="1">
    <source>
        <dbReference type="ARBA" id="ARBA00009477"/>
    </source>
</evidence>
<dbReference type="InterPro" id="IPR006143">
    <property type="entry name" value="RND_pump_MFP"/>
</dbReference>
<organism evidence="5 6">
    <name type="scientific">Marinomonas fungiae</name>
    <dbReference type="NCBI Taxonomy" id="1137284"/>
    <lineage>
        <taxon>Bacteria</taxon>
        <taxon>Pseudomonadati</taxon>
        <taxon>Pseudomonadota</taxon>
        <taxon>Gammaproteobacteria</taxon>
        <taxon>Oceanospirillales</taxon>
        <taxon>Oceanospirillaceae</taxon>
        <taxon>Marinomonas</taxon>
    </lineage>
</organism>
<keyword evidence="3" id="KW-0472">Membrane</keyword>
<dbReference type="AlphaFoldDB" id="A0A0K6IJZ6"/>